<comment type="caution">
    <text evidence="4">The sequence shown here is derived from an EMBL/GenBank/DDBJ whole genome shotgun (WGS) entry which is preliminary data.</text>
</comment>
<name>A0A8H3BDK1_9AGAM</name>
<feature type="region of interest" description="Disordered" evidence="2">
    <location>
        <begin position="1"/>
        <end position="28"/>
    </location>
</feature>
<accession>A0A8H3BDK1</accession>
<keyword evidence="1" id="KW-0862">Zinc</keyword>
<evidence type="ECO:0000313" key="6">
    <source>
        <dbReference type="Proteomes" id="UP000663861"/>
    </source>
</evidence>
<keyword evidence="1" id="KW-0479">Metal-binding</keyword>
<dbReference type="GO" id="GO:0008270">
    <property type="term" value="F:zinc ion binding"/>
    <property type="evidence" value="ECO:0007669"/>
    <property type="project" value="UniProtKB-KW"/>
</dbReference>
<dbReference type="Gene3D" id="3.30.40.10">
    <property type="entry name" value="Zinc/RING finger domain, C3HC4 (zinc finger)"/>
    <property type="match status" value="1"/>
</dbReference>
<evidence type="ECO:0000256" key="2">
    <source>
        <dbReference type="SAM" id="MobiDB-lite"/>
    </source>
</evidence>
<evidence type="ECO:0000313" key="5">
    <source>
        <dbReference type="EMBL" id="CAE6479504.1"/>
    </source>
</evidence>
<protein>
    <recommendedName>
        <fullName evidence="3">RING-type domain-containing protein</fullName>
    </recommendedName>
</protein>
<keyword evidence="1" id="KW-0863">Zinc-finger</keyword>
<organism evidence="4 6">
    <name type="scientific">Rhizoctonia solani</name>
    <dbReference type="NCBI Taxonomy" id="456999"/>
    <lineage>
        <taxon>Eukaryota</taxon>
        <taxon>Fungi</taxon>
        <taxon>Dikarya</taxon>
        <taxon>Basidiomycota</taxon>
        <taxon>Agaricomycotina</taxon>
        <taxon>Agaricomycetes</taxon>
        <taxon>Cantharellales</taxon>
        <taxon>Ceratobasidiaceae</taxon>
        <taxon>Rhizoctonia</taxon>
    </lineage>
</organism>
<evidence type="ECO:0000313" key="4">
    <source>
        <dbReference type="EMBL" id="CAE6454504.1"/>
    </source>
</evidence>
<dbReference type="Proteomes" id="UP000663861">
    <property type="component" value="Unassembled WGS sequence"/>
</dbReference>
<dbReference type="InterPro" id="IPR001841">
    <property type="entry name" value="Znf_RING"/>
</dbReference>
<feature type="compositionally biased region" description="Low complexity" evidence="2">
    <location>
        <begin position="1"/>
        <end position="20"/>
    </location>
</feature>
<proteinExistence type="predicted"/>
<dbReference type="SUPFAM" id="SSF57850">
    <property type="entry name" value="RING/U-box"/>
    <property type="match status" value="1"/>
</dbReference>
<evidence type="ECO:0000256" key="1">
    <source>
        <dbReference type="PROSITE-ProRule" id="PRU00175"/>
    </source>
</evidence>
<reference evidence="4" key="1">
    <citation type="submission" date="2021-01" db="EMBL/GenBank/DDBJ databases">
        <authorList>
            <person name="Kaushik A."/>
        </authorList>
    </citation>
    <scope>NUCLEOTIDE SEQUENCE</scope>
    <source>
        <strain evidence="5">AG4-R118</strain>
        <strain evidence="4">AG4-RS23</strain>
    </source>
</reference>
<dbReference type="AlphaFoldDB" id="A0A8H3BDK1"/>
<dbReference type="EMBL" id="CAJMWY010000994">
    <property type="protein sequence ID" value="CAE6454504.1"/>
    <property type="molecule type" value="Genomic_DNA"/>
</dbReference>
<dbReference type="InterPro" id="IPR013083">
    <property type="entry name" value="Znf_RING/FYVE/PHD"/>
</dbReference>
<feature type="domain" description="RING-type" evidence="3">
    <location>
        <begin position="195"/>
        <end position="239"/>
    </location>
</feature>
<dbReference type="PROSITE" id="PS50089">
    <property type="entry name" value="ZF_RING_2"/>
    <property type="match status" value="1"/>
</dbReference>
<feature type="region of interest" description="Disordered" evidence="2">
    <location>
        <begin position="281"/>
        <end position="332"/>
    </location>
</feature>
<dbReference type="EMBL" id="CAJMWX010001295">
    <property type="protein sequence ID" value="CAE6479504.1"/>
    <property type="molecule type" value="Genomic_DNA"/>
</dbReference>
<feature type="compositionally biased region" description="Polar residues" evidence="2">
    <location>
        <begin position="286"/>
        <end position="305"/>
    </location>
</feature>
<sequence>MATSATTVSSSAAGNTDSSSHPTRRRLSPQLRINIANSLNEPGIISQSGTPSIGAWYRPELPEEDIPLNLGAETSWDGTKGISVAQGRQRSNTVVGATFTSLGTSPCSMTGLGLYAGDAEVPLQPPPNSDGVSSAYGYDAPVGSEFDDELTRRLLREKRHLTEEGRWLDDGDIGSIISRRAVPDDQNETASNLLCNICFQNLGDMCFTRCKHIFCSSDLDEHIRRSLRPETLELACPACGLTCTYGRDIISVATGRPTGPTQAADERLLTLNIRRDSSAKLPQLIPQGSHTQASLASTSLPQNERPQPKFIKQRSIDQTRKAKASQLPSPPITPAILPISLYEQRATSSGEKAHRTTEREFRAGLVGAIERVVGEQFSRVLSILALALVLWVLVK</sequence>
<gene>
    <name evidence="5" type="ORF">RDB_LOCUS121900</name>
    <name evidence="4" type="ORF">RDB_LOCUS58922</name>
</gene>
<evidence type="ECO:0000259" key="3">
    <source>
        <dbReference type="PROSITE" id="PS50089"/>
    </source>
</evidence>
<dbReference type="Proteomes" id="UP000663888">
    <property type="component" value="Unassembled WGS sequence"/>
</dbReference>